<protein>
    <recommendedName>
        <fullName evidence="2">tRNA(Phe) 7-[(3-amino-3-carboxypropyl)-4-demethylwyosine(37)-N(4)]-methyltransferase</fullName>
        <ecNumber evidence="2">2.1.1.282</ecNumber>
    </recommendedName>
    <alternativeName>
        <fullName evidence="7">tRNA(Phe) 7-((3-amino-3-carboxypropyl)-4-demethylwyosine(37)-N(4))-methyltransferase</fullName>
    </alternativeName>
</protein>
<dbReference type="GO" id="GO:0008033">
    <property type="term" value="P:tRNA processing"/>
    <property type="evidence" value="ECO:0007669"/>
    <property type="project" value="UniProtKB-KW"/>
</dbReference>
<name>A0A9W6Z9F5_9STRA</name>
<dbReference type="PANTHER" id="PTHR48418:SF1">
    <property type="entry name" value="TRNA WYBUTOSINE-SYNTHESIZING PROTEIN 3"/>
    <property type="match status" value="1"/>
</dbReference>
<evidence type="ECO:0000313" key="12">
    <source>
        <dbReference type="Proteomes" id="UP001165082"/>
    </source>
</evidence>
<feature type="non-terminal residue" evidence="11">
    <location>
        <position position="271"/>
    </location>
</feature>
<keyword evidence="3" id="KW-0489">Methyltransferase</keyword>
<proteinExistence type="inferred from homology"/>
<dbReference type="SUPFAM" id="SSF111278">
    <property type="entry name" value="SSo0622-like"/>
    <property type="match status" value="1"/>
</dbReference>
<dbReference type="EMBL" id="BRXZ01001773">
    <property type="protein sequence ID" value="GMH46335.1"/>
    <property type="molecule type" value="Genomic_DNA"/>
</dbReference>
<dbReference type="InterPro" id="IPR003827">
    <property type="entry name" value="tRNA_yW-synthesising"/>
</dbReference>
<evidence type="ECO:0000256" key="7">
    <source>
        <dbReference type="ARBA" id="ARBA00030554"/>
    </source>
</evidence>
<organism evidence="11 12">
    <name type="scientific">Triparma retinervis</name>
    <dbReference type="NCBI Taxonomy" id="2557542"/>
    <lineage>
        <taxon>Eukaryota</taxon>
        <taxon>Sar</taxon>
        <taxon>Stramenopiles</taxon>
        <taxon>Ochrophyta</taxon>
        <taxon>Bolidophyceae</taxon>
        <taxon>Parmales</taxon>
        <taxon>Triparmaceae</taxon>
        <taxon>Triparma</taxon>
    </lineage>
</organism>
<dbReference type="Pfam" id="PF02676">
    <property type="entry name" value="TYW3"/>
    <property type="match status" value="1"/>
</dbReference>
<gene>
    <name evidence="11" type="ORF">TrRE_jg1888</name>
</gene>
<comment type="catalytic activity">
    <reaction evidence="8">
        <text>4-demethyl-7-[(3S)-3-amino-3-carboxypropyl]wyosine(37) in tRNA(Phe) + S-adenosyl-L-methionine = 7-[(3S)-3-amino-3-carboxypropyl]wyosine(37) in tRNA(Phe) + S-adenosyl-L-homocysteine + H(+)</text>
        <dbReference type="Rhea" id="RHEA:36635"/>
        <dbReference type="Rhea" id="RHEA-COMP:10378"/>
        <dbReference type="Rhea" id="RHEA-COMP:10379"/>
        <dbReference type="ChEBI" id="CHEBI:15378"/>
        <dbReference type="ChEBI" id="CHEBI:57856"/>
        <dbReference type="ChEBI" id="CHEBI:59789"/>
        <dbReference type="ChEBI" id="CHEBI:73543"/>
        <dbReference type="ChEBI" id="CHEBI:73550"/>
        <dbReference type="EC" id="2.1.1.282"/>
    </reaction>
</comment>
<evidence type="ECO:0000256" key="9">
    <source>
        <dbReference type="SAM" id="MobiDB-lite"/>
    </source>
</evidence>
<keyword evidence="12" id="KW-1185">Reference proteome</keyword>
<evidence type="ECO:0000256" key="1">
    <source>
        <dbReference type="ARBA" id="ARBA00008569"/>
    </source>
</evidence>
<reference evidence="11" key="1">
    <citation type="submission" date="2022-07" db="EMBL/GenBank/DDBJ databases">
        <title>Genome analysis of Parmales, a sister group of diatoms, reveals the evolutionary specialization of diatoms from phago-mixotrophs to photoautotrophs.</title>
        <authorList>
            <person name="Ban H."/>
            <person name="Sato S."/>
            <person name="Yoshikawa S."/>
            <person name="Kazumasa Y."/>
            <person name="Nakamura Y."/>
            <person name="Ichinomiya M."/>
            <person name="Saitoh K."/>
            <person name="Sato N."/>
            <person name="Blanc-Mathieu R."/>
            <person name="Endo H."/>
            <person name="Kuwata A."/>
            <person name="Ogata H."/>
        </authorList>
    </citation>
    <scope>NUCLEOTIDE SEQUENCE</scope>
</reference>
<evidence type="ECO:0000256" key="2">
    <source>
        <dbReference type="ARBA" id="ARBA00012750"/>
    </source>
</evidence>
<evidence type="ECO:0000256" key="5">
    <source>
        <dbReference type="ARBA" id="ARBA00022691"/>
    </source>
</evidence>
<dbReference type="Proteomes" id="UP001165082">
    <property type="component" value="Unassembled WGS sequence"/>
</dbReference>
<keyword evidence="5" id="KW-0949">S-adenosyl-L-methionine</keyword>
<dbReference type="GO" id="GO:0032259">
    <property type="term" value="P:methylation"/>
    <property type="evidence" value="ECO:0007669"/>
    <property type="project" value="UniProtKB-KW"/>
</dbReference>
<dbReference type="EC" id="2.1.1.282" evidence="2"/>
<comment type="similarity">
    <text evidence="1">Belongs to the TYW3 family.</text>
</comment>
<dbReference type="InterPro" id="IPR036602">
    <property type="entry name" value="tRNA_yW-synthesising-like_sf"/>
</dbReference>
<comment type="caution">
    <text evidence="11">The sequence shown here is derived from an EMBL/GenBank/DDBJ whole genome shotgun (WGS) entry which is preliminary data.</text>
</comment>
<dbReference type="PANTHER" id="PTHR48418">
    <property type="entry name" value="TRNA WYBUTOSINE-SYNTHESIZING PROTEIN 3"/>
    <property type="match status" value="1"/>
</dbReference>
<dbReference type="GO" id="GO:0008168">
    <property type="term" value="F:methyltransferase activity"/>
    <property type="evidence" value="ECO:0007669"/>
    <property type="project" value="UniProtKB-KW"/>
</dbReference>
<evidence type="ECO:0000256" key="8">
    <source>
        <dbReference type="ARBA" id="ARBA00049202"/>
    </source>
</evidence>
<evidence type="ECO:0000259" key="10">
    <source>
        <dbReference type="Pfam" id="PF02676"/>
    </source>
</evidence>
<sequence>MFQQSKARILSKRDRSSRGRIDPHISTVCSQLNSLPCFYTTSSCSGRFYMFRGVGNKRDNKDTKKRENRGMGFERFRVCHDYVGEDIVCRYFDLTTLETDRTGGGDKEGAGVSEIDQWEGLDGVLTGDASEMSVDVFAQVSDDNVPSAPPESEYKSSHPNIPGLHRSESGGTVWLRYEPLILHVACATAPAADLLIKILRGAGLKTAGVQRMGARPIIVQVLGDEGLEMPLTNEGGEGVWGGRERWLGELVNERQRRNWGKIERLERCLIE</sequence>
<keyword evidence="6" id="KW-0819">tRNA processing</keyword>
<evidence type="ECO:0000256" key="4">
    <source>
        <dbReference type="ARBA" id="ARBA00022679"/>
    </source>
</evidence>
<feature type="region of interest" description="Disordered" evidence="9">
    <location>
        <begin position="144"/>
        <end position="163"/>
    </location>
</feature>
<dbReference type="Gene3D" id="3.30.1960.10">
    <property type="entry name" value="tRNA wybutosine-synthesizing-like"/>
    <property type="match status" value="1"/>
</dbReference>
<keyword evidence="4" id="KW-0808">Transferase</keyword>
<dbReference type="OrthoDB" id="263283at2759"/>
<evidence type="ECO:0000313" key="11">
    <source>
        <dbReference type="EMBL" id="GMH46335.1"/>
    </source>
</evidence>
<evidence type="ECO:0000256" key="6">
    <source>
        <dbReference type="ARBA" id="ARBA00022694"/>
    </source>
</evidence>
<accession>A0A9W6Z9F5</accession>
<feature type="domain" description="tRNA wybutosine-synthesizing protein" evidence="10">
    <location>
        <begin position="5"/>
        <end position="269"/>
    </location>
</feature>
<evidence type="ECO:0000256" key="3">
    <source>
        <dbReference type="ARBA" id="ARBA00022603"/>
    </source>
</evidence>
<dbReference type="AlphaFoldDB" id="A0A9W6Z9F5"/>